<dbReference type="GeneID" id="95551831"/>
<organism evidence="2 3">
    <name type="scientific">Trinickia caryophylli</name>
    <name type="common">Paraburkholderia caryophylli</name>
    <dbReference type="NCBI Taxonomy" id="28094"/>
    <lineage>
        <taxon>Bacteria</taxon>
        <taxon>Pseudomonadati</taxon>
        <taxon>Pseudomonadota</taxon>
        <taxon>Betaproteobacteria</taxon>
        <taxon>Burkholderiales</taxon>
        <taxon>Burkholderiaceae</taxon>
        <taxon>Trinickia</taxon>
    </lineage>
</organism>
<accession>A0A1X7GC33</accession>
<feature type="compositionally biased region" description="Polar residues" evidence="1">
    <location>
        <begin position="323"/>
        <end position="332"/>
    </location>
</feature>
<proteinExistence type="predicted"/>
<evidence type="ECO:0000256" key="1">
    <source>
        <dbReference type="SAM" id="MobiDB-lite"/>
    </source>
</evidence>
<name>A0A1X7GC33_TRICW</name>
<sequence length="396" mass="43565">MDVRRQQDIATLLSPPTGPCLTLCQPVHGSFPESKQDVLRYRRLLARLGERACEQYGKNVAEPVIARFEALIDDRGFWDHTFKGLAVYGGPDVFHVVRLDAPVAERIVAADRFYLKPLIEQFQFADPFQLLLLSRHNAALYQGDVRGLAPVDLHPTIPRSAVDTAATAPESEDRAQAVKGGENRGDRSTSHHGGGSKHDVVNEDEERFFRMVARGVCEHHSQPTKMPLLLAATPEHQALFRRISSNPYLLEERIDAYLGDAKPDELAAAAARALSEHFRKPVEARLNEYREAYPKALATDVAAEAIEAAHEGRVGALLVESDQQANGQTESEAQLAAPTSRGHREVDTLLDDVAQEVLRTGGEVIVLPAERMPSHTGLAAIYRYRGGPTQSASAPR</sequence>
<dbReference type="InterPro" id="IPR041289">
    <property type="entry name" value="Bact_RF_family3"/>
</dbReference>
<dbReference type="RefSeq" id="WP_085229577.1">
    <property type="nucleotide sequence ID" value="NZ_BSQD01000013.1"/>
</dbReference>
<feature type="region of interest" description="Disordered" evidence="1">
    <location>
        <begin position="323"/>
        <end position="344"/>
    </location>
</feature>
<dbReference type="Proteomes" id="UP000192911">
    <property type="component" value="Unassembled WGS sequence"/>
</dbReference>
<dbReference type="AlphaFoldDB" id="A0A1X7GC33"/>
<evidence type="ECO:0000313" key="3">
    <source>
        <dbReference type="Proteomes" id="UP000192911"/>
    </source>
</evidence>
<reference evidence="3" key="1">
    <citation type="submission" date="2017-04" db="EMBL/GenBank/DDBJ databases">
        <authorList>
            <person name="Varghese N."/>
            <person name="Submissions S."/>
        </authorList>
    </citation>
    <scope>NUCLEOTIDE SEQUENCE [LARGE SCALE GENOMIC DNA]</scope>
    <source>
        <strain evidence="3">Ballard 720</strain>
    </source>
</reference>
<protein>
    <submittedName>
        <fullName evidence="2">Uncharacterized protein</fullName>
    </submittedName>
</protein>
<dbReference type="Pfam" id="PF18845">
    <property type="entry name" value="baeRF_family3"/>
    <property type="match status" value="1"/>
</dbReference>
<gene>
    <name evidence="2" type="ORF">SAMN06295900_114150</name>
</gene>
<feature type="region of interest" description="Disordered" evidence="1">
    <location>
        <begin position="161"/>
        <end position="199"/>
    </location>
</feature>
<dbReference type="STRING" id="28094.SAMN06295900_114150"/>
<evidence type="ECO:0000313" key="2">
    <source>
        <dbReference type="EMBL" id="SMF66768.1"/>
    </source>
</evidence>
<dbReference type="OrthoDB" id="4393931at2"/>
<keyword evidence="3" id="KW-1185">Reference proteome</keyword>
<dbReference type="EMBL" id="FXAH01000014">
    <property type="protein sequence ID" value="SMF66768.1"/>
    <property type="molecule type" value="Genomic_DNA"/>
</dbReference>
<feature type="compositionally biased region" description="Basic and acidic residues" evidence="1">
    <location>
        <begin position="171"/>
        <end position="189"/>
    </location>
</feature>